<comment type="similarity">
    <text evidence="2">Belongs to the binding-protein-dependent transport system permease family. FecCD subfamily.</text>
</comment>
<dbReference type="AlphaFoldDB" id="A0A2T1AGD4"/>
<name>A0A2T1AGD4_TRISK</name>
<feature type="transmembrane region" description="Helical" evidence="8">
    <location>
        <begin position="110"/>
        <end position="128"/>
    </location>
</feature>
<keyword evidence="3" id="KW-0813">Transport</keyword>
<feature type="transmembrane region" description="Helical" evidence="8">
    <location>
        <begin position="80"/>
        <end position="101"/>
    </location>
</feature>
<proteinExistence type="inferred from homology"/>
<sequence>MKTLAAPAPLIQSIRLQRDRRRRELRRLCVLLGAVLMALACVTLAIGQSVTAPLDVIRVLWGHEVPGVGFTVRELRLPRAVLGAVGGLSFGLAGAAFQVLLRNPLASPDIIGISAGAGAAAVFAIVFFGVSGGLVSVFAVLAALVVAMVIYLLAWRDGVAGGRLILIGIGVAAMLQSVTAYTLSKAPAWSLEEALRWLTGTLNGATLMQAVPVIVTLGICGGILLLQGRALGALQMGDEAAAAIGVSVARTRLLVVLSAVGVIAVATAVCGPIAFVAFLSRPIASRMTRASGPLLMTSALTGAVLVLAADYAGQFLLPSRYPVGIVTGALGAPYLLYLLIRMHRKGALS</sequence>
<evidence type="ECO:0000256" key="6">
    <source>
        <dbReference type="ARBA" id="ARBA00022989"/>
    </source>
</evidence>
<dbReference type="SUPFAM" id="SSF81345">
    <property type="entry name" value="ABC transporter involved in vitamin B12 uptake, BtuC"/>
    <property type="match status" value="1"/>
</dbReference>
<protein>
    <submittedName>
        <fullName evidence="9">Iron complex transport system permease protein</fullName>
    </submittedName>
</protein>
<evidence type="ECO:0000256" key="2">
    <source>
        <dbReference type="ARBA" id="ARBA00007935"/>
    </source>
</evidence>
<keyword evidence="4" id="KW-1003">Cell membrane</keyword>
<dbReference type="PANTHER" id="PTHR30472:SF24">
    <property type="entry name" value="FERRIC ENTEROBACTIN TRANSPORT SYSTEM PERMEASE PROTEIN FEPG"/>
    <property type="match status" value="1"/>
</dbReference>
<dbReference type="RefSeq" id="WP_106163914.1">
    <property type="nucleotide sequence ID" value="NZ_PVUF01000006.1"/>
</dbReference>
<dbReference type="Gene3D" id="1.10.3470.10">
    <property type="entry name" value="ABC transporter involved in vitamin B12 uptake, BtuC"/>
    <property type="match status" value="1"/>
</dbReference>
<keyword evidence="6 8" id="KW-1133">Transmembrane helix</keyword>
<evidence type="ECO:0000256" key="3">
    <source>
        <dbReference type="ARBA" id="ARBA00022448"/>
    </source>
</evidence>
<evidence type="ECO:0000256" key="5">
    <source>
        <dbReference type="ARBA" id="ARBA00022692"/>
    </source>
</evidence>
<evidence type="ECO:0000313" key="10">
    <source>
        <dbReference type="Proteomes" id="UP000237718"/>
    </source>
</evidence>
<evidence type="ECO:0000313" key="9">
    <source>
        <dbReference type="EMBL" id="PRZ47662.1"/>
    </source>
</evidence>
<dbReference type="OrthoDB" id="9055647at2"/>
<dbReference type="GO" id="GO:0005886">
    <property type="term" value="C:plasma membrane"/>
    <property type="evidence" value="ECO:0007669"/>
    <property type="project" value="UniProtKB-SubCell"/>
</dbReference>
<keyword evidence="5 8" id="KW-0812">Transmembrane</keyword>
<dbReference type="EMBL" id="PVUF01000006">
    <property type="protein sequence ID" value="PRZ47662.1"/>
    <property type="molecule type" value="Genomic_DNA"/>
</dbReference>
<feature type="transmembrane region" description="Helical" evidence="8">
    <location>
        <begin position="321"/>
        <end position="340"/>
    </location>
</feature>
<feature type="transmembrane region" description="Helical" evidence="8">
    <location>
        <begin position="204"/>
        <end position="226"/>
    </location>
</feature>
<feature type="transmembrane region" description="Helical" evidence="8">
    <location>
        <begin position="291"/>
        <end position="309"/>
    </location>
</feature>
<accession>A0A2T1AGD4</accession>
<feature type="transmembrane region" description="Helical" evidence="8">
    <location>
        <begin position="28"/>
        <end position="46"/>
    </location>
</feature>
<dbReference type="InterPro" id="IPR037294">
    <property type="entry name" value="ABC_BtuC-like"/>
</dbReference>
<dbReference type="PANTHER" id="PTHR30472">
    <property type="entry name" value="FERRIC ENTEROBACTIN TRANSPORT SYSTEM PERMEASE PROTEIN"/>
    <property type="match status" value="1"/>
</dbReference>
<comment type="caution">
    <text evidence="9">The sequence shown here is derived from an EMBL/GenBank/DDBJ whole genome shotgun (WGS) entry which is preliminary data.</text>
</comment>
<dbReference type="InterPro" id="IPR000522">
    <property type="entry name" value="ABC_transptr_permease_BtuC"/>
</dbReference>
<feature type="transmembrane region" description="Helical" evidence="8">
    <location>
        <begin position="165"/>
        <end position="184"/>
    </location>
</feature>
<dbReference type="GO" id="GO:0033214">
    <property type="term" value="P:siderophore-iron import into cell"/>
    <property type="evidence" value="ECO:0007669"/>
    <property type="project" value="TreeGrafter"/>
</dbReference>
<dbReference type="Proteomes" id="UP000237718">
    <property type="component" value="Unassembled WGS sequence"/>
</dbReference>
<evidence type="ECO:0000256" key="1">
    <source>
        <dbReference type="ARBA" id="ARBA00004651"/>
    </source>
</evidence>
<feature type="transmembrane region" description="Helical" evidence="8">
    <location>
        <begin position="255"/>
        <end position="279"/>
    </location>
</feature>
<comment type="subcellular location">
    <subcellularLocation>
        <location evidence="1">Cell membrane</location>
        <topology evidence="1">Multi-pass membrane protein</topology>
    </subcellularLocation>
</comment>
<evidence type="ECO:0000256" key="7">
    <source>
        <dbReference type="ARBA" id="ARBA00023136"/>
    </source>
</evidence>
<dbReference type="CDD" id="cd06550">
    <property type="entry name" value="TM_ABC_iron-siderophores_like"/>
    <property type="match status" value="1"/>
</dbReference>
<organism evidence="9 10">
    <name type="scientific">Tritonibacter scottomollicae</name>
    <name type="common">Epibacterium scottomollicae</name>
    <dbReference type="NCBI Taxonomy" id="483013"/>
    <lineage>
        <taxon>Bacteria</taxon>
        <taxon>Pseudomonadati</taxon>
        <taxon>Pseudomonadota</taxon>
        <taxon>Alphaproteobacteria</taxon>
        <taxon>Rhodobacterales</taxon>
        <taxon>Paracoccaceae</taxon>
        <taxon>Tritonibacter</taxon>
    </lineage>
</organism>
<evidence type="ECO:0000256" key="4">
    <source>
        <dbReference type="ARBA" id="ARBA00022475"/>
    </source>
</evidence>
<reference evidence="9 10" key="1">
    <citation type="submission" date="2018-03" db="EMBL/GenBank/DDBJ databases">
        <title>Genomic Encyclopedia of Archaeal and Bacterial Type Strains, Phase II (KMG-II): from individual species to whole genera.</title>
        <authorList>
            <person name="Goeker M."/>
        </authorList>
    </citation>
    <scope>NUCLEOTIDE SEQUENCE [LARGE SCALE GENOMIC DNA]</scope>
    <source>
        <strain evidence="9 10">DSM 25328</strain>
    </source>
</reference>
<feature type="transmembrane region" description="Helical" evidence="8">
    <location>
        <begin position="134"/>
        <end position="153"/>
    </location>
</feature>
<dbReference type="Pfam" id="PF01032">
    <property type="entry name" value="FecCD"/>
    <property type="match status" value="1"/>
</dbReference>
<keyword evidence="7 8" id="KW-0472">Membrane</keyword>
<gene>
    <name evidence="9" type="ORF">CLV89_106195</name>
</gene>
<evidence type="ECO:0000256" key="8">
    <source>
        <dbReference type="SAM" id="Phobius"/>
    </source>
</evidence>
<dbReference type="GO" id="GO:0022857">
    <property type="term" value="F:transmembrane transporter activity"/>
    <property type="evidence" value="ECO:0007669"/>
    <property type="project" value="InterPro"/>
</dbReference>